<protein>
    <recommendedName>
        <fullName evidence="3">Chitin-binding type-3 domain-containing protein</fullName>
    </recommendedName>
</protein>
<dbReference type="InterPro" id="IPR003610">
    <property type="entry name" value="CBM5/12"/>
</dbReference>
<dbReference type="InterPro" id="IPR036573">
    <property type="entry name" value="CBM_sf_5/12"/>
</dbReference>
<proteinExistence type="predicted"/>
<keyword evidence="2" id="KW-0472">Membrane</keyword>
<sequence>MNYIKNKQGIALIFLLIILIVVATLVFALLKSDLFDLHFKDEMISQQKAFYLADAGAERLIFLFRKSGKKIFLEDYEDLTSDDTDFIKGKKRQLADYEGFYQITNPDYSIEDDQVSVDILGSYSGLDKKIGLTFDLTSSNEGGPFNNALFAASSSGGGSEPVIAMSGSAKIDGDIKTNATAYNEVSVDPAAQIDGNLDLDYSEEAVTEADVKVAKKPGDQVWSAAHGAYRPSDGIIWYNGFYYKAKYYTTSAPDADSSWSRQIPAGDAWPWFKNQTYNTGDEVWYNEQKYVAKYNTTNDKPADSAAWERMVRNVSGSINNLEHQDYPDPEFPDFPDDLSLRSDFTTPWTESGVYTIAEDGQYNNISVTSDRTLTIDLNNSTRIIRVNNLNLNQGHIVLTNKGENGRLILYVGDEFTMTGSSDINYLSSNNSTEPNQIDDVMLYYAGDQAVNLGGSTHYYGNIFIEKADLNIGGGSGVMGNIISRGSAINISGGTSVDTRIIYALDSKVDISGGAYVEGTVMANSFNISGGTTLKYEPSNLDSFPFADLFTPEEEEELKGGGTAQDNLVKWYNN</sequence>
<name>A0A1I4ERP6_9FIRM</name>
<dbReference type="RefSeq" id="WP_089858037.1">
    <property type="nucleotide sequence ID" value="NZ_FOTI01000001.1"/>
</dbReference>
<dbReference type="Gene3D" id="2.10.10.20">
    <property type="entry name" value="Carbohydrate-binding module superfamily 5/12"/>
    <property type="match status" value="1"/>
</dbReference>
<dbReference type="EMBL" id="FOTI01000001">
    <property type="protein sequence ID" value="SFL08392.1"/>
    <property type="molecule type" value="Genomic_DNA"/>
</dbReference>
<dbReference type="OrthoDB" id="2588291at2"/>
<dbReference type="GO" id="GO:0004553">
    <property type="term" value="F:hydrolase activity, hydrolyzing O-glycosyl compounds"/>
    <property type="evidence" value="ECO:0007669"/>
    <property type="project" value="InterPro"/>
</dbReference>
<dbReference type="Proteomes" id="UP000199006">
    <property type="component" value="Unassembled WGS sequence"/>
</dbReference>
<keyword evidence="2" id="KW-0812">Transmembrane</keyword>
<dbReference type="STRING" id="29563.SAMN02983006_00117"/>
<feature type="domain" description="Chitin-binding type-3" evidence="3">
    <location>
        <begin position="219"/>
        <end position="262"/>
    </location>
</feature>
<dbReference type="SUPFAM" id="SSF51055">
    <property type="entry name" value="Carbohydrate binding domain"/>
    <property type="match status" value="2"/>
</dbReference>
<dbReference type="GO" id="GO:0030246">
    <property type="term" value="F:carbohydrate binding"/>
    <property type="evidence" value="ECO:0007669"/>
    <property type="project" value="InterPro"/>
</dbReference>
<gene>
    <name evidence="4" type="ORF">SAMN02983006_00117</name>
</gene>
<accession>A0A1I4ERP6</accession>
<evidence type="ECO:0000259" key="3">
    <source>
        <dbReference type="SMART" id="SM00495"/>
    </source>
</evidence>
<keyword evidence="1" id="KW-0378">Hydrolase</keyword>
<evidence type="ECO:0000256" key="1">
    <source>
        <dbReference type="ARBA" id="ARBA00022801"/>
    </source>
</evidence>
<keyword evidence="5" id="KW-1185">Reference proteome</keyword>
<dbReference type="GO" id="GO:0005576">
    <property type="term" value="C:extracellular region"/>
    <property type="evidence" value="ECO:0007669"/>
    <property type="project" value="InterPro"/>
</dbReference>
<evidence type="ECO:0000313" key="4">
    <source>
        <dbReference type="EMBL" id="SFL08392.1"/>
    </source>
</evidence>
<feature type="transmembrane region" description="Helical" evidence="2">
    <location>
        <begin position="12"/>
        <end position="30"/>
    </location>
</feature>
<keyword evidence="2" id="KW-1133">Transmembrane helix</keyword>
<evidence type="ECO:0000256" key="2">
    <source>
        <dbReference type="SAM" id="Phobius"/>
    </source>
</evidence>
<feature type="domain" description="Chitin-binding type-3" evidence="3">
    <location>
        <begin position="268"/>
        <end position="310"/>
    </location>
</feature>
<dbReference type="SMART" id="SM00495">
    <property type="entry name" value="ChtBD3"/>
    <property type="match status" value="2"/>
</dbReference>
<reference evidence="4 5" key="1">
    <citation type="submission" date="2016-10" db="EMBL/GenBank/DDBJ databases">
        <authorList>
            <person name="de Groot N.N."/>
        </authorList>
    </citation>
    <scope>NUCLEOTIDE SEQUENCE [LARGE SCALE GENOMIC DNA]</scope>
    <source>
        <strain evidence="4 5">ATCC 51327</strain>
    </source>
</reference>
<evidence type="ECO:0000313" key="5">
    <source>
        <dbReference type="Proteomes" id="UP000199006"/>
    </source>
</evidence>
<dbReference type="GO" id="GO:0005975">
    <property type="term" value="P:carbohydrate metabolic process"/>
    <property type="evidence" value="ECO:0007669"/>
    <property type="project" value="InterPro"/>
</dbReference>
<organism evidence="4 5">
    <name type="scientific">Halanaerobium salsuginis</name>
    <dbReference type="NCBI Taxonomy" id="29563"/>
    <lineage>
        <taxon>Bacteria</taxon>
        <taxon>Bacillati</taxon>
        <taxon>Bacillota</taxon>
        <taxon>Clostridia</taxon>
        <taxon>Halanaerobiales</taxon>
        <taxon>Halanaerobiaceae</taxon>
        <taxon>Halanaerobium</taxon>
    </lineage>
</organism>
<dbReference type="CDD" id="cd12215">
    <property type="entry name" value="ChiC_BD"/>
    <property type="match status" value="1"/>
</dbReference>
<dbReference type="AlphaFoldDB" id="A0A1I4ERP6"/>